<comment type="caution">
    <text evidence="10">The sequence shown here is derived from an EMBL/GenBank/DDBJ whole genome shotgun (WGS) entry which is preliminary data.</text>
</comment>
<dbReference type="EMBL" id="JAXUIC010000006">
    <property type="protein sequence ID" value="KAK4587155.1"/>
    <property type="molecule type" value="Genomic_DNA"/>
</dbReference>
<dbReference type="InterPro" id="IPR056789">
    <property type="entry name" value="LRR_R13L1-DRL21"/>
</dbReference>
<evidence type="ECO:0000256" key="4">
    <source>
        <dbReference type="ARBA" id="ARBA00022821"/>
    </source>
</evidence>
<sequence length="673" mass="77011">MAEGLVTALIRQMVSIAAQEAEQEIRLVVGVDEEVEKLKSHLQTVKAVLNDAEKRQVLEEAVKLWLEKLNNACYEIEDIVDECNTAIIKSAIQKEGNADNATFLKKVQSFIPSPSCCLCQVDKLVKRHDIAHKIKQMSGKLDEIVRERGMYGFELTRGSTLEVLQRPKTTNFVDASGICGHDEVRNNLCKVANEIIESIECQSSNMTALQSLLDRICDIVGGNKFFLILDDVWTEELIIAFILAFKCCAQGSRILVTTRKGRVAKMIGGAHIMNLSQLSNVNCWLIFTFLDKDPEQCEQLEDLGRQIAKRCKGLPLAAKTLGSLMHFKKDVERGLFALLLLSYYDLLSPFKRCFLYCAIFPKDYVFSSDDLIFVWMAQEYIKSKANLEMEHFRYLRALTLNCGNTLLNEPLDAVGNFIHLRYLNLVKYSRDRLPETICNLCNLQSLKITINSDMFKELPKGMGKLINLKHFILDSKFGLNGAQKMHEAENAQLKKTIDLLTLVLRFNRWNDEDRGKRNDALILNALEPPPDLEYLHIDDYLAIAMFPDWMISLTKLKKIYIRSELLKFLPSLGKLPFLESSHIEDLKDLEKVGVEFLGIESKKKKDNKIIIKIGEEEEEEDNYITIMPRLQYLNIIFCPKSLPDFLRTTPLKDLVIYRNRILQECCKWGTGED</sequence>
<dbReference type="GO" id="GO:0006952">
    <property type="term" value="P:defense response"/>
    <property type="evidence" value="ECO:0007669"/>
    <property type="project" value="UniProtKB-KW"/>
</dbReference>
<dbReference type="Pfam" id="PF18052">
    <property type="entry name" value="Rx_N"/>
    <property type="match status" value="1"/>
</dbReference>
<evidence type="ECO:0000313" key="11">
    <source>
        <dbReference type="Proteomes" id="UP001324115"/>
    </source>
</evidence>
<dbReference type="Pfam" id="PF00931">
    <property type="entry name" value="NB-ARC"/>
    <property type="match status" value="1"/>
</dbReference>
<evidence type="ECO:0000313" key="10">
    <source>
        <dbReference type="EMBL" id="KAK4587155.1"/>
    </source>
</evidence>
<gene>
    <name evidence="10" type="ORF">RGQ29_024038</name>
</gene>
<keyword evidence="11" id="KW-1185">Reference proteome</keyword>
<proteinExistence type="predicted"/>
<evidence type="ECO:0000256" key="3">
    <source>
        <dbReference type="ARBA" id="ARBA00022741"/>
    </source>
</evidence>
<dbReference type="InterPro" id="IPR058922">
    <property type="entry name" value="WHD_DRP"/>
</dbReference>
<dbReference type="Gene3D" id="1.20.5.4130">
    <property type="match status" value="1"/>
</dbReference>
<dbReference type="Gene3D" id="3.80.10.10">
    <property type="entry name" value="Ribonuclease Inhibitor"/>
    <property type="match status" value="1"/>
</dbReference>
<reference evidence="10 11" key="1">
    <citation type="journal article" date="2023" name="G3 (Bethesda)">
        <title>A haplotype-resolved chromosome-scale genome for Quercus rubra L. provides insights into the genetics of adaptive traits for red oak species.</title>
        <authorList>
            <person name="Kapoor B."/>
            <person name="Jenkins J."/>
            <person name="Schmutz J."/>
            <person name="Zhebentyayeva T."/>
            <person name="Kuelheim C."/>
            <person name="Coggeshall M."/>
            <person name="Heim C."/>
            <person name="Lasky J.R."/>
            <person name="Leites L."/>
            <person name="Islam-Faridi N."/>
            <person name="Romero-Severson J."/>
            <person name="DeLeo V.L."/>
            <person name="Lucas S.M."/>
            <person name="Lazic D."/>
            <person name="Gailing O."/>
            <person name="Carlson J."/>
            <person name="Staton M."/>
        </authorList>
    </citation>
    <scope>NUCLEOTIDE SEQUENCE [LARGE SCALE GENOMIC DNA]</scope>
    <source>
        <strain evidence="10">Pseudo-F2</strain>
    </source>
</reference>
<name>A0AAN7IUY1_QUERU</name>
<dbReference type="InterPro" id="IPR042197">
    <property type="entry name" value="Apaf_helical"/>
</dbReference>
<keyword evidence="1" id="KW-0433">Leucine-rich repeat</keyword>
<evidence type="ECO:0000259" key="8">
    <source>
        <dbReference type="Pfam" id="PF23559"/>
    </source>
</evidence>
<dbReference type="SUPFAM" id="SSF52058">
    <property type="entry name" value="L domain-like"/>
    <property type="match status" value="1"/>
</dbReference>
<dbReference type="CDD" id="cd14798">
    <property type="entry name" value="RX-CC_like"/>
    <property type="match status" value="1"/>
</dbReference>
<evidence type="ECO:0000256" key="1">
    <source>
        <dbReference type="ARBA" id="ARBA00022614"/>
    </source>
</evidence>
<dbReference type="InterPro" id="IPR032675">
    <property type="entry name" value="LRR_dom_sf"/>
</dbReference>
<feature type="domain" description="Disease resistance N-terminal" evidence="7">
    <location>
        <begin position="6"/>
        <end position="91"/>
    </location>
</feature>
<dbReference type="GO" id="GO:0005524">
    <property type="term" value="F:ATP binding"/>
    <property type="evidence" value="ECO:0007669"/>
    <property type="project" value="UniProtKB-KW"/>
</dbReference>
<dbReference type="GO" id="GO:0051707">
    <property type="term" value="P:response to other organism"/>
    <property type="evidence" value="ECO:0007669"/>
    <property type="project" value="UniProtKB-ARBA"/>
</dbReference>
<dbReference type="Gene3D" id="1.10.8.430">
    <property type="entry name" value="Helical domain of apoptotic protease-activating factors"/>
    <property type="match status" value="1"/>
</dbReference>
<organism evidence="10 11">
    <name type="scientific">Quercus rubra</name>
    <name type="common">Northern red oak</name>
    <name type="synonym">Quercus borealis</name>
    <dbReference type="NCBI Taxonomy" id="3512"/>
    <lineage>
        <taxon>Eukaryota</taxon>
        <taxon>Viridiplantae</taxon>
        <taxon>Streptophyta</taxon>
        <taxon>Embryophyta</taxon>
        <taxon>Tracheophyta</taxon>
        <taxon>Spermatophyta</taxon>
        <taxon>Magnoliopsida</taxon>
        <taxon>eudicotyledons</taxon>
        <taxon>Gunneridae</taxon>
        <taxon>Pentapetalae</taxon>
        <taxon>rosids</taxon>
        <taxon>fabids</taxon>
        <taxon>Fagales</taxon>
        <taxon>Fagaceae</taxon>
        <taxon>Quercus</taxon>
    </lineage>
</organism>
<evidence type="ECO:0000259" key="9">
    <source>
        <dbReference type="Pfam" id="PF25019"/>
    </source>
</evidence>
<dbReference type="PRINTS" id="PR00364">
    <property type="entry name" value="DISEASERSIST"/>
</dbReference>
<dbReference type="Pfam" id="PF23559">
    <property type="entry name" value="WHD_DRP"/>
    <property type="match status" value="1"/>
</dbReference>
<feature type="domain" description="NB-ARC" evidence="6">
    <location>
        <begin position="189"/>
        <end position="288"/>
    </location>
</feature>
<feature type="domain" description="Disease resistance protein winged helix" evidence="8">
    <location>
        <begin position="359"/>
        <end position="391"/>
    </location>
</feature>
<dbReference type="Gene3D" id="3.40.50.300">
    <property type="entry name" value="P-loop containing nucleotide triphosphate hydrolases"/>
    <property type="match status" value="1"/>
</dbReference>
<dbReference type="PANTHER" id="PTHR36766:SF45">
    <property type="entry name" value="NB-ARC DOMAIN-CONTAINING PROTEIN"/>
    <property type="match status" value="1"/>
</dbReference>
<dbReference type="Proteomes" id="UP001324115">
    <property type="component" value="Unassembled WGS sequence"/>
</dbReference>
<dbReference type="InterPro" id="IPR038005">
    <property type="entry name" value="RX-like_CC"/>
</dbReference>
<feature type="domain" description="R13L1/DRL21-like LRR repeat region" evidence="9">
    <location>
        <begin position="479"/>
        <end position="585"/>
    </location>
</feature>
<dbReference type="AlphaFoldDB" id="A0AAN7IUY1"/>
<dbReference type="InterPro" id="IPR002182">
    <property type="entry name" value="NB-ARC"/>
</dbReference>
<keyword evidence="2" id="KW-0677">Repeat</keyword>
<evidence type="ECO:0000259" key="7">
    <source>
        <dbReference type="Pfam" id="PF18052"/>
    </source>
</evidence>
<evidence type="ECO:0000256" key="2">
    <source>
        <dbReference type="ARBA" id="ARBA00022737"/>
    </source>
</evidence>
<dbReference type="InterPro" id="IPR027417">
    <property type="entry name" value="P-loop_NTPase"/>
</dbReference>
<accession>A0AAN7IUY1</accession>
<keyword evidence="4" id="KW-0611">Plant defense</keyword>
<evidence type="ECO:0000259" key="6">
    <source>
        <dbReference type="Pfam" id="PF00931"/>
    </source>
</evidence>
<dbReference type="Pfam" id="PF25019">
    <property type="entry name" value="LRR_R13L1-DRL21"/>
    <property type="match status" value="1"/>
</dbReference>
<dbReference type="InterPro" id="IPR041118">
    <property type="entry name" value="Rx_N"/>
</dbReference>
<dbReference type="PANTHER" id="PTHR36766">
    <property type="entry name" value="PLANT BROAD-SPECTRUM MILDEW RESISTANCE PROTEIN RPW8"/>
    <property type="match status" value="1"/>
</dbReference>
<protein>
    <submittedName>
        <fullName evidence="10">Uncharacterized protein</fullName>
    </submittedName>
</protein>
<dbReference type="GO" id="GO:0043531">
    <property type="term" value="F:ADP binding"/>
    <property type="evidence" value="ECO:0007669"/>
    <property type="project" value="InterPro"/>
</dbReference>
<keyword evidence="3" id="KW-0547">Nucleotide-binding</keyword>
<evidence type="ECO:0000256" key="5">
    <source>
        <dbReference type="ARBA" id="ARBA00022840"/>
    </source>
</evidence>
<dbReference type="SUPFAM" id="SSF52540">
    <property type="entry name" value="P-loop containing nucleoside triphosphate hydrolases"/>
    <property type="match status" value="1"/>
</dbReference>
<keyword evidence="5" id="KW-0067">ATP-binding</keyword>